<sequence>MHVNLQPKAPFVGMSKESIQNTKIGDNPSYKFAEGDLALRRRVVNDPLRVEDDPRQRHGGNRR</sequence>
<reference evidence="1 2" key="1">
    <citation type="journal article" date="2017" name="Antonie Van Leeuwenhoek">
        <title>Rhizobium rhizosphaerae sp. nov., a novel species isolated from rice rhizosphere.</title>
        <authorList>
            <person name="Zhao J.J."/>
            <person name="Zhang J."/>
            <person name="Zhang R.J."/>
            <person name="Zhang C.W."/>
            <person name="Yin H.Q."/>
            <person name="Zhang X.X."/>
        </authorList>
    </citation>
    <scope>NUCLEOTIDE SEQUENCE [LARGE SCALE GENOMIC DNA]</scope>
    <source>
        <strain evidence="1 2">RD15</strain>
    </source>
</reference>
<dbReference type="Proteomes" id="UP000192652">
    <property type="component" value="Unassembled WGS sequence"/>
</dbReference>
<organism evidence="1 2">
    <name type="scientific">Xaviernesmea rhizosphaerae</name>
    <dbReference type="NCBI Taxonomy" id="1672749"/>
    <lineage>
        <taxon>Bacteria</taxon>
        <taxon>Pseudomonadati</taxon>
        <taxon>Pseudomonadota</taxon>
        <taxon>Alphaproteobacteria</taxon>
        <taxon>Hyphomicrobiales</taxon>
        <taxon>Rhizobiaceae</taxon>
        <taxon>Rhizobium/Agrobacterium group</taxon>
        <taxon>Xaviernesmea</taxon>
    </lineage>
</organism>
<gene>
    <name evidence="1" type="ORF">BTR14_06585</name>
</gene>
<comment type="caution">
    <text evidence="1">The sequence shown here is derived from an EMBL/GenBank/DDBJ whole genome shotgun (WGS) entry which is preliminary data.</text>
</comment>
<protein>
    <submittedName>
        <fullName evidence="1">Uncharacterized protein</fullName>
    </submittedName>
</protein>
<name>A0ABX3PG78_9HYPH</name>
<evidence type="ECO:0000313" key="2">
    <source>
        <dbReference type="Proteomes" id="UP000192652"/>
    </source>
</evidence>
<keyword evidence="2" id="KW-1185">Reference proteome</keyword>
<accession>A0ABX3PG78</accession>
<dbReference type="RefSeq" id="WP_081174895.1">
    <property type="nucleotide sequence ID" value="NZ_MSPX01000004.1"/>
</dbReference>
<proteinExistence type="predicted"/>
<dbReference type="EMBL" id="MSPX01000004">
    <property type="protein sequence ID" value="OQP87097.1"/>
    <property type="molecule type" value="Genomic_DNA"/>
</dbReference>
<evidence type="ECO:0000313" key="1">
    <source>
        <dbReference type="EMBL" id="OQP87097.1"/>
    </source>
</evidence>